<feature type="non-terminal residue" evidence="2">
    <location>
        <position position="588"/>
    </location>
</feature>
<sequence length="588" mass="64698">MAKTENISIKGLIQKQQLDNLNKSAEEQVQVLKNIESHIQDMDMSTSRLETTEEKSLKLAQETARQEKKDRDDAIKQAKIDSANRIKEAIANTSAMTQIALNTKTYRGPIEKIGDKLRSFGDKFSSVSNTLNTLGIVKKGTGGIVSNILEKREDKKEFIKAQQILGNKSSKSEIAKDFNESQKLAKLIAKNEALIKKQRGTVEESDFFNTREGYRLENKRTELSSQFSSLDLRNKSKNNKEYEPSVEPIEMSAPIGTPTVVPTESSENKNERLLNETKVEETLEKIEVNTRPIIVPKTPKETDKSSGLGGLLGGLGLMGMLSGLKNIIRGLFEGIGNALLGAFKLLFSPTNILKGLAKGFALGTLIASIGKGIYDGFIEWQKTGDIGKAIVEGLGGMIEFLTFGLISKDKYKEYAEWFNGKVDEYIIQPITTFISDICKLFDEWIATPIKDAFKGIGDFFSETMDSFMSMIRGIGIPEIDLSSVTKYIPGAPDKIGPWYPFASTDTEKVTTNAPTKETNPVIGTNDVKVEQTPTKTGATYIPYNKDTASSVYQKSAENVDKKEDIATKGGGNTVISAPTVNTSNKTVQ</sequence>
<evidence type="ECO:0000256" key="1">
    <source>
        <dbReference type="SAM" id="MobiDB-lite"/>
    </source>
</evidence>
<feature type="compositionally biased region" description="Basic and acidic residues" evidence="1">
    <location>
        <begin position="64"/>
        <end position="73"/>
    </location>
</feature>
<feature type="region of interest" description="Disordered" evidence="1">
    <location>
        <begin position="43"/>
        <end position="73"/>
    </location>
</feature>
<dbReference type="EMBL" id="LR796208">
    <property type="protein sequence ID" value="CAB4126564.1"/>
    <property type="molecule type" value="Genomic_DNA"/>
</dbReference>
<feature type="region of interest" description="Disordered" evidence="1">
    <location>
        <begin position="564"/>
        <end position="588"/>
    </location>
</feature>
<proteinExistence type="predicted"/>
<feature type="compositionally biased region" description="Polar residues" evidence="1">
    <location>
        <begin position="573"/>
        <end position="588"/>
    </location>
</feature>
<organism evidence="2">
    <name type="scientific">uncultured Caudovirales phage</name>
    <dbReference type="NCBI Taxonomy" id="2100421"/>
    <lineage>
        <taxon>Viruses</taxon>
        <taxon>Duplodnaviria</taxon>
        <taxon>Heunggongvirae</taxon>
        <taxon>Uroviricota</taxon>
        <taxon>Caudoviricetes</taxon>
        <taxon>Peduoviridae</taxon>
        <taxon>Maltschvirus</taxon>
        <taxon>Maltschvirus maltsch</taxon>
    </lineage>
</organism>
<protein>
    <submittedName>
        <fullName evidence="2">Uncharacterized protein</fullName>
    </submittedName>
</protein>
<gene>
    <name evidence="2" type="ORF">UFOVP84_1</name>
</gene>
<accession>A0A6J5KVX4</accession>
<name>A0A6J5KVX4_9CAUD</name>
<reference evidence="2" key="1">
    <citation type="submission" date="2020-04" db="EMBL/GenBank/DDBJ databases">
        <authorList>
            <person name="Chiriac C."/>
            <person name="Salcher M."/>
            <person name="Ghai R."/>
            <person name="Kavagutti S V."/>
        </authorList>
    </citation>
    <scope>NUCLEOTIDE SEQUENCE</scope>
</reference>
<evidence type="ECO:0000313" key="2">
    <source>
        <dbReference type="EMBL" id="CAB4126564.1"/>
    </source>
</evidence>